<evidence type="ECO:0000313" key="4">
    <source>
        <dbReference type="Proteomes" id="UP001054837"/>
    </source>
</evidence>
<dbReference type="Gene3D" id="3.30.420.10">
    <property type="entry name" value="Ribonuclease H-like superfamily/Ribonuclease H"/>
    <property type="match status" value="1"/>
</dbReference>
<dbReference type="InterPro" id="IPR036397">
    <property type="entry name" value="RNaseH_sf"/>
</dbReference>
<protein>
    <submittedName>
        <fullName evidence="3">Uncharacterized protein</fullName>
    </submittedName>
</protein>
<accession>A0AAV4WBP7</accession>
<dbReference type="SUPFAM" id="SSF56672">
    <property type="entry name" value="DNA/RNA polymerases"/>
    <property type="match status" value="1"/>
</dbReference>
<dbReference type="GO" id="GO:0003676">
    <property type="term" value="F:nucleic acid binding"/>
    <property type="evidence" value="ECO:0007669"/>
    <property type="project" value="InterPro"/>
</dbReference>
<evidence type="ECO:0000259" key="2">
    <source>
        <dbReference type="PROSITE" id="PS50879"/>
    </source>
</evidence>
<feature type="domain" description="RNase H type-1" evidence="2">
    <location>
        <begin position="302"/>
        <end position="431"/>
    </location>
</feature>
<dbReference type="CDD" id="cd09276">
    <property type="entry name" value="Rnase_HI_RT_non_LTR"/>
    <property type="match status" value="1"/>
</dbReference>
<reference evidence="3 4" key="1">
    <citation type="submission" date="2021-06" db="EMBL/GenBank/DDBJ databases">
        <title>Caerostris darwini draft genome.</title>
        <authorList>
            <person name="Kono N."/>
            <person name="Arakawa K."/>
        </authorList>
    </citation>
    <scope>NUCLEOTIDE SEQUENCE [LARGE SCALE GENOMIC DNA]</scope>
</reference>
<dbReference type="PANTHER" id="PTHR19446">
    <property type="entry name" value="REVERSE TRANSCRIPTASES"/>
    <property type="match status" value="1"/>
</dbReference>
<dbReference type="Pfam" id="PF00075">
    <property type="entry name" value="RNase_H"/>
    <property type="match status" value="1"/>
</dbReference>
<dbReference type="InterPro" id="IPR012337">
    <property type="entry name" value="RNaseH-like_sf"/>
</dbReference>
<dbReference type="GO" id="GO:0042575">
    <property type="term" value="C:DNA polymerase complex"/>
    <property type="evidence" value="ECO:0007669"/>
    <property type="project" value="UniProtKB-ARBA"/>
</dbReference>
<dbReference type="GO" id="GO:0071897">
    <property type="term" value="P:DNA biosynthetic process"/>
    <property type="evidence" value="ECO:0007669"/>
    <property type="project" value="UniProtKB-ARBA"/>
</dbReference>
<comment type="caution">
    <text evidence="3">The sequence shown here is derived from an EMBL/GenBank/DDBJ whole genome shotgun (WGS) entry which is preliminary data.</text>
</comment>
<dbReference type="Proteomes" id="UP001054837">
    <property type="component" value="Unassembled WGS sequence"/>
</dbReference>
<sequence length="579" mass="66486">MLESYLFQNRGNLSEPSHYRPICLLSTWGKLLDKIIANRITYHLETRNFISSRQYGFRKNKSTITATQNIINYINEANDQNYFTCLISIDIKNAFNFIDWNILKEKINSLPLPPHLIRILFDFLSDRSIVNNDKNFTYNMGVPQGSCLGPTLWKIFINDLLEIDFGNNVNIKAFADDLVIMMKERATYLFKDSSVRPLNIECTVRDYCRNPGLKYRVPEGRSVTNITKCYKTVSTEALQVLAGIPPLDMKLKLSKQLFLFKHKENNLVILNQVLQPLATDTSTKIIPPWEKYSIKWNFYNEDLAGTQIFTDGSKMNGRVGGAFVVYSNCTETHSELFRLSDHATVYSAELMAITQAINFAINARLPSANIISDSRSVLQALENVNNMEREILAIKHLLANHEGAIRLCWIKAHADFTGNERADEYAKSATTKEAIDFSMGYSIPYIKGLIKKDLLERWQDRWSNSTKGREVFAILPEVKTSRIQGDFFTNQLMTGHGCIGIYQERFFGKSAACSCGHILEDRNHIIYDCPQWNAIRQRFFPKNYRSMQLDLILFNKISRTGLREIMNSKLQASLRSNID</sequence>
<keyword evidence="4" id="KW-1185">Reference proteome</keyword>
<dbReference type="PROSITE" id="PS50878">
    <property type="entry name" value="RT_POL"/>
    <property type="match status" value="1"/>
</dbReference>
<dbReference type="EMBL" id="BPLQ01014426">
    <property type="protein sequence ID" value="GIY79614.1"/>
    <property type="molecule type" value="Genomic_DNA"/>
</dbReference>
<dbReference type="Pfam" id="PF00078">
    <property type="entry name" value="RVT_1"/>
    <property type="match status" value="1"/>
</dbReference>
<feature type="domain" description="Reverse transcriptase" evidence="1">
    <location>
        <begin position="1"/>
        <end position="246"/>
    </location>
</feature>
<dbReference type="InterPro" id="IPR000477">
    <property type="entry name" value="RT_dom"/>
</dbReference>
<evidence type="ECO:0000313" key="3">
    <source>
        <dbReference type="EMBL" id="GIY79614.1"/>
    </source>
</evidence>
<dbReference type="AlphaFoldDB" id="A0AAV4WBP7"/>
<dbReference type="CDD" id="cd01650">
    <property type="entry name" value="RT_nLTR_like"/>
    <property type="match status" value="1"/>
</dbReference>
<organism evidence="3 4">
    <name type="scientific">Caerostris darwini</name>
    <dbReference type="NCBI Taxonomy" id="1538125"/>
    <lineage>
        <taxon>Eukaryota</taxon>
        <taxon>Metazoa</taxon>
        <taxon>Ecdysozoa</taxon>
        <taxon>Arthropoda</taxon>
        <taxon>Chelicerata</taxon>
        <taxon>Arachnida</taxon>
        <taxon>Araneae</taxon>
        <taxon>Araneomorphae</taxon>
        <taxon>Entelegynae</taxon>
        <taxon>Araneoidea</taxon>
        <taxon>Araneidae</taxon>
        <taxon>Caerostris</taxon>
    </lineage>
</organism>
<dbReference type="GO" id="GO:0004523">
    <property type="term" value="F:RNA-DNA hybrid ribonuclease activity"/>
    <property type="evidence" value="ECO:0007669"/>
    <property type="project" value="InterPro"/>
</dbReference>
<evidence type="ECO:0000259" key="1">
    <source>
        <dbReference type="PROSITE" id="PS50878"/>
    </source>
</evidence>
<dbReference type="SUPFAM" id="SSF53098">
    <property type="entry name" value="Ribonuclease H-like"/>
    <property type="match status" value="1"/>
</dbReference>
<dbReference type="InterPro" id="IPR002156">
    <property type="entry name" value="RNaseH_domain"/>
</dbReference>
<name>A0AAV4WBP7_9ARAC</name>
<dbReference type="InterPro" id="IPR043502">
    <property type="entry name" value="DNA/RNA_pol_sf"/>
</dbReference>
<gene>
    <name evidence="3" type="primary">R1A1-elementORF2_432</name>
    <name evidence="3" type="ORF">CDAR_57131</name>
</gene>
<dbReference type="PROSITE" id="PS50879">
    <property type="entry name" value="RNASE_H_1"/>
    <property type="match status" value="1"/>
</dbReference>
<proteinExistence type="predicted"/>